<dbReference type="AlphaFoldDB" id="A0A7J6WKY3"/>
<organism evidence="16 17">
    <name type="scientific">Thalictrum thalictroides</name>
    <name type="common">Rue-anemone</name>
    <name type="synonym">Anemone thalictroides</name>
    <dbReference type="NCBI Taxonomy" id="46969"/>
    <lineage>
        <taxon>Eukaryota</taxon>
        <taxon>Viridiplantae</taxon>
        <taxon>Streptophyta</taxon>
        <taxon>Embryophyta</taxon>
        <taxon>Tracheophyta</taxon>
        <taxon>Spermatophyta</taxon>
        <taxon>Magnoliopsida</taxon>
        <taxon>Ranunculales</taxon>
        <taxon>Ranunculaceae</taxon>
        <taxon>Thalictroideae</taxon>
        <taxon>Thalictrum</taxon>
    </lineage>
</organism>
<evidence type="ECO:0000256" key="7">
    <source>
        <dbReference type="ARBA" id="ARBA00022737"/>
    </source>
</evidence>
<comment type="caution">
    <text evidence="16">The sequence shown here is derived from an EMBL/GenBank/DDBJ whole genome shotgun (WGS) entry which is preliminary data.</text>
</comment>
<keyword evidence="3" id="KW-1003">Cell membrane</keyword>
<evidence type="ECO:0000313" key="17">
    <source>
        <dbReference type="Proteomes" id="UP000554482"/>
    </source>
</evidence>
<evidence type="ECO:0000256" key="8">
    <source>
        <dbReference type="ARBA" id="ARBA00022989"/>
    </source>
</evidence>
<dbReference type="PROSITE" id="PS51450">
    <property type="entry name" value="LRR"/>
    <property type="match status" value="1"/>
</dbReference>
<proteinExistence type="inferred from homology"/>
<dbReference type="InterPro" id="IPR001611">
    <property type="entry name" value="Leu-rich_rpt"/>
</dbReference>
<feature type="chain" id="PRO_5029907779" evidence="14">
    <location>
        <begin position="27"/>
        <end position="796"/>
    </location>
</feature>
<dbReference type="SUPFAM" id="SSF56112">
    <property type="entry name" value="Protein kinase-like (PK-like)"/>
    <property type="match status" value="1"/>
</dbReference>
<dbReference type="PROSITE" id="PS50011">
    <property type="entry name" value="PROTEIN_KINASE_DOM"/>
    <property type="match status" value="1"/>
</dbReference>
<sequence length="796" mass="88694">MGVEKFCSSTILVFCIVFLSIPCTEQLQTSHAHTLLRIKWLLHSPAVLKSWNASTDFCNIEPTPSLTVVCYEYSITQLHIIGEKGTLSLPRNFSIDSFFTTLVRLPSLKVLSLVSLGLWGSLPSKISRLFALEILNVSSNFLYGHIPQEFSVLKHLQTVILDNNMFTGEVPDWIGELSVLSVLSLRNNSFSGFLPNSMKNLETLRVLSLSMNQLSGKVPNLSGLTNLQVLDLEDNNFGPEFPNVANKLVTLVLKKNRFSSAIPDEVTSYYQLKWIDLSFNKFVGPFPKSLLTLPSITYLNVAGNRFTGKLFENASCSAGLDYVDFSSNLLTGRLPTCLVSNSKNRVVRYTKNCLESKEQNQHPYFYCRNEALAVGIFPRNQKKPRRNAKAIFALSIVGGIIAGVVVVALILLLVRRIKSKQMMKVPPTRLIKENVSTGYSSKLLSDARYISQTMRLGALGLPSYRSFSLEELEQATNNFDSSSFLGEGSHGQMYRGRLNDGSLIAVRCLKLKRRHSTQNFMHHIELISKLRHSHLVSALGHCFECYLDDSSVSRMFLVFEYVQNGTLRDHISEAPIEQRLTWTQRIAAAIGIAKGIQFLHTGIVPGVFSNNLKITDILLDNNLLAKISSYNLPLLEDNMGKVGTGFYPSGSKESKASARTIQDDKVDVLDFGIILLEMITGRPILSKDEVDFVKDQLQISIMADDVGQTSNVDLAIRKVCSEESLKTVTGICLRALSKEPSERPSVEDILWNLQFAGQVQDEWRGDSQSQSSRESPISPSHPSLYGSIDRTIGLKI</sequence>
<feature type="domain" description="Protein kinase" evidence="15">
    <location>
        <begin position="479"/>
        <end position="755"/>
    </location>
</feature>
<evidence type="ECO:0000313" key="16">
    <source>
        <dbReference type="EMBL" id="KAF5197105.1"/>
    </source>
</evidence>
<comment type="subcellular location">
    <subcellularLocation>
        <location evidence="1">Cell membrane</location>
        <topology evidence="1">Single-pass type I membrane protein</topology>
    </subcellularLocation>
</comment>
<dbReference type="GO" id="GO:0005524">
    <property type="term" value="F:ATP binding"/>
    <property type="evidence" value="ECO:0007669"/>
    <property type="project" value="InterPro"/>
</dbReference>
<dbReference type="GO" id="GO:0004672">
    <property type="term" value="F:protein kinase activity"/>
    <property type="evidence" value="ECO:0007669"/>
    <property type="project" value="InterPro"/>
</dbReference>
<evidence type="ECO:0000256" key="4">
    <source>
        <dbReference type="ARBA" id="ARBA00022614"/>
    </source>
</evidence>
<evidence type="ECO:0000256" key="14">
    <source>
        <dbReference type="SAM" id="SignalP"/>
    </source>
</evidence>
<dbReference type="Gene3D" id="3.30.200.20">
    <property type="entry name" value="Phosphorylase Kinase, domain 1"/>
    <property type="match status" value="1"/>
</dbReference>
<keyword evidence="16" id="KW-0418">Kinase</keyword>
<dbReference type="PANTHER" id="PTHR48052:SF29">
    <property type="entry name" value="PROTEIN KINASE DOMAIN-CONTAINING PROTEIN"/>
    <property type="match status" value="1"/>
</dbReference>
<dbReference type="FunFam" id="3.30.200.20:FF:000285">
    <property type="entry name" value="Putative inactive leucine-rich repeat receptor-like protein kinase"/>
    <property type="match status" value="1"/>
</dbReference>
<evidence type="ECO:0000256" key="9">
    <source>
        <dbReference type="ARBA" id="ARBA00023136"/>
    </source>
</evidence>
<evidence type="ECO:0000256" key="10">
    <source>
        <dbReference type="ARBA" id="ARBA00023170"/>
    </source>
</evidence>
<dbReference type="GO" id="GO:0005886">
    <property type="term" value="C:plasma membrane"/>
    <property type="evidence" value="ECO:0007669"/>
    <property type="project" value="UniProtKB-SubCell"/>
</dbReference>
<feature type="transmembrane region" description="Helical" evidence="13">
    <location>
        <begin position="390"/>
        <end position="414"/>
    </location>
</feature>
<keyword evidence="7" id="KW-0677">Repeat</keyword>
<keyword evidence="8 13" id="KW-1133">Transmembrane helix</keyword>
<comment type="similarity">
    <text evidence="2">Belongs to the RLP family.</text>
</comment>
<keyword evidence="5 13" id="KW-0812">Transmembrane</keyword>
<name>A0A7J6WKY3_THATH</name>
<accession>A0A7J6WKY3</accession>
<dbReference type="PANTHER" id="PTHR48052">
    <property type="entry name" value="UNNAMED PRODUCT"/>
    <property type="match status" value="1"/>
</dbReference>
<dbReference type="Gene3D" id="1.10.510.10">
    <property type="entry name" value="Transferase(Phosphotransferase) domain 1"/>
    <property type="match status" value="1"/>
</dbReference>
<dbReference type="InterPro" id="IPR055414">
    <property type="entry name" value="LRR_R13L4/SHOC2-like"/>
</dbReference>
<gene>
    <name evidence="16" type="ORF">FRX31_013309</name>
</gene>
<evidence type="ECO:0000256" key="11">
    <source>
        <dbReference type="ARBA" id="ARBA00023180"/>
    </source>
</evidence>
<evidence type="ECO:0000256" key="13">
    <source>
        <dbReference type="SAM" id="Phobius"/>
    </source>
</evidence>
<dbReference type="InterPro" id="IPR032675">
    <property type="entry name" value="LRR_dom_sf"/>
</dbReference>
<keyword evidence="17" id="KW-1185">Reference proteome</keyword>
<evidence type="ECO:0000256" key="1">
    <source>
        <dbReference type="ARBA" id="ARBA00004251"/>
    </source>
</evidence>
<dbReference type="Proteomes" id="UP000554482">
    <property type="component" value="Unassembled WGS sequence"/>
</dbReference>
<dbReference type="FunFam" id="3.80.10.10:FF:001001">
    <property type="entry name" value="Probable inactive leucine-rich repeat receptor-like protein kinase At3g03770"/>
    <property type="match status" value="1"/>
</dbReference>
<dbReference type="Pfam" id="PF00069">
    <property type="entry name" value="Pkinase"/>
    <property type="match status" value="1"/>
</dbReference>
<dbReference type="Pfam" id="PF23598">
    <property type="entry name" value="LRR_14"/>
    <property type="match status" value="1"/>
</dbReference>
<feature type="region of interest" description="Disordered" evidence="12">
    <location>
        <begin position="762"/>
        <end position="788"/>
    </location>
</feature>
<keyword evidence="16" id="KW-0808">Transferase</keyword>
<reference evidence="16 17" key="1">
    <citation type="submission" date="2020-06" db="EMBL/GenBank/DDBJ databases">
        <title>Transcriptomic and genomic resources for Thalictrum thalictroides and T. hernandezii: Facilitating candidate gene discovery in an emerging model plant lineage.</title>
        <authorList>
            <person name="Arias T."/>
            <person name="Riano-Pachon D.M."/>
            <person name="Di Stilio V.S."/>
        </authorList>
    </citation>
    <scope>NUCLEOTIDE SEQUENCE [LARGE SCALE GENOMIC DNA]</scope>
    <source>
        <strain evidence="17">cv. WT478/WT964</strain>
        <tissue evidence="16">Leaves</tissue>
    </source>
</reference>
<keyword evidence="4" id="KW-0433">Leucine-rich repeat</keyword>
<keyword evidence="11" id="KW-0325">Glycoprotein</keyword>
<protein>
    <submittedName>
        <fullName evidence="16">Kinase</fullName>
    </submittedName>
</protein>
<dbReference type="OrthoDB" id="676979at2759"/>
<evidence type="ECO:0000256" key="3">
    <source>
        <dbReference type="ARBA" id="ARBA00022475"/>
    </source>
</evidence>
<evidence type="ECO:0000256" key="6">
    <source>
        <dbReference type="ARBA" id="ARBA00022729"/>
    </source>
</evidence>
<dbReference type="InterPro" id="IPR011009">
    <property type="entry name" value="Kinase-like_dom_sf"/>
</dbReference>
<dbReference type="FunFam" id="1.10.510.10:FF:000431">
    <property type="entry name" value="Putative inactive leucine-rich repeat receptor-like protein kinase"/>
    <property type="match status" value="1"/>
</dbReference>
<dbReference type="InterPro" id="IPR000719">
    <property type="entry name" value="Prot_kinase_dom"/>
</dbReference>
<evidence type="ECO:0000256" key="5">
    <source>
        <dbReference type="ARBA" id="ARBA00022692"/>
    </source>
</evidence>
<dbReference type="FunFam" id="3.80.10.10:FF:000155">
    <property type="entry name" value="Putative inactive leucine-rich repeat receptor-like protein kinase"/>
    <property type="match status" value="1"/>
</dbReference>
<feature type="compositionally biased region" description="Low complexity" evidence="12">
    <location>
        <begin position="767"/>
        <end position="783"/>
    </location>
</feature>
<keyword evidence="10" id="KW-0675">Receptor</keyword>
<dbReference type="Gene3D" id="3.80.10.10">
    <property type="entry name" value="Ribonuclease Inhibitor"/>
    <property type="match status" value="3"/>
</dbReference>
<evidence type="ECO:0000256" key="12">
    <source>
        <dbReference type="SAM" id="MobiDB-lite"/>
    </source>
</evidence>
<keyword evidence="9 13" id="KW-0472">Membrane</keyword>
<dbReference type="SUPFAM" id="SSF52058">
    <property type="entry name" value="L domain-like"/>
    <property type="match status" value="1"/>
</dbReference>
<keyword evidence="6 14" id="KW-0732">Signal</keyword>
<evidence type="ECO:0000259" key="15">
    <source>
        <dbReference type="PROSITE" id="PS50011"/>
    </source>
</evidence>
<dbReference type="EMBL" id="JABWDY010015098">
    <property type="protein sequence ID" value="KAF5197105.1"/>
    <property type="molecule type" value="Genomic_DNA"/>
</dbReference>
<feature type="signal peptide" evidence="14">
    <location>
        <begin position="1"/>
        <end position="26"/>
    </location>
</feature>
<evidence type="ECO:0000256" key="2">
    <source>
        <dbReference type="ARBA" id="ARBA00009592"/>
    </source>
</evidence>